<dbReference type="SMART" id="SM00901">
    <property type="entry name" value="FRG"/>
    <property type="match status" value="1"/>
</dbReference>
<dbReference type="InterPro" id="IPR014966">
    <property type="entry name" value="FRG-dom"/>
</dbReference>
<comment type="caution">
    <text evidence="2">The sequence shown here is derived from an EMBL/GenBank/DDBJ whole genome shotgun (WGS) entry which is preliminary data.</text>
</comment>
<dbReference type="EMBL" id="JAAAXX010000002">
    <property type="protein sequence ID" value="KAF2390767.1"/>
    <property type="molecule type" value="Genomic_DNA"/>
</dbReference>
<accession>A0A6L5BTH2</accession>
<evidence type="ECO:0000313" key="2">
    <source>
        <dbReference type="EMBL" id="KAF2390767.1"/>
    </source>
</evidence>
<proteinExistence type="predicted"/>
<dbReference type="Proteomes" id="UP000475265">
    <property type="component" value="Unassembled WGS sequence"/>
</dbReference>
<dbReference type="AlphaFoldDB" id="A0A6L5BTH2"/>
<name>A0A6L5BTH2_9PSED</name>
<sequence length="315" mass="35882">MTADAFWKPFEVEINDFNGLVHVINQVMDKAVEKNISFAWRGQVDASWALHSSLYRRMNITRGKTLPEADIEKAEGEILIELHRWGLHSSPHGGRLSVLKQLAMLQHYGAPTRLIDITFNAWVGVWFAVEQKWSNGVLNEDVDARLFAFDVTDRLINEKAEFRPWEDSYHRPWKDGAIDALDRKEWTTSVYAWKPSSLDARIAAQNGGFLFGGVPASTKPDNKRFQFPRSPNFNDGWWSIEEGRKACCIAARPHVFEPAKGKPPGPGALYTFRIKAAAKADIRQRLEKLFGYKHSTIYPDFSGFSSFAVPHIKNY</sequence>
<feature type="domain" description="FRG" evidence="1">
    <location>
        <begin position="34"/>
        <end position="147"/>
    </location>
</feature>
<reference evidence="2 3" key="1">
    <citation type="submission" date="2019-12" db="EMBL/GenBank/DDBJ databases">
        <title>Endophytic bacteria associated with Panax ginseng seedlings.</title>
        <authorList>
            <person name="Park J.M."/>
            <person name="Shin R."/>
            <person name="Jo S.H."/>
        </authorList>
    </citation>
    <scope>NUCLEOTIDE SEQUENCE [LARGE SCALE GENOMIC DNA]</scope>
    <source>
        <strain evidence="2 3">PgKB32</strain>
    </source>
</reference>
<dbReference type="Pfam" id="PF08867">
    <property type="entry name" value="FRG"/>
    <property type="match status" value="1"/>
</dbReference>
<protein>
    <recommendedName>
        <fullName evidence="1">FRG domain-containing protein</fullName>
    </recommendedName>
</protein>
<evidence type="ECO:0000313" key="3">
    <source>
        <dbReference type="Proteomes" id="UP000475265"/>
    </source>
</evidence>
<gene>
    <name evidence="2" type="ORF">FX983_05234</name>
</gene>
<dbReference type="RefSeq" id="WP_163912837.1">
    <property type="nucleotide sequence ID" value="NZ_JAAAXX010000002.1"/>
</dbReference>
<evidence type="ECO:0000259" key="1">
    <source>
        <dbReference type="SMART" id="SM00901"/>
    </source>
</evidence>
<organism evidence="2 3">
    <name type="scientific">Pseudomonas frederiksbergensis</name>
    <dbReference type="NCBI Taxonomy" id="104087"/>
    <lineage>
        <taxon>Bacteria</taxon>
        <taxon>Pseudomonadati</taxon>
        <taxon>Pseudomonadota</taxon>
        <taxon>Gammaproteobacteria</taxon>
        <taxon>Pseudomonadales</taxon>
        <taxon>Pseudomonadaceae</taxon>
        <taxon>Pseudomonas</taxon>
    </lineage>
</organism>